<reference evidence="7 8" key="1">
    <citation type="submission" date="2014-07" db="EMBL/GenBank/DDBJ databases">
        <title>Draft Genome Sequences of Environmental Pseudomonas syringae strains.</title>
        <authorList>
            <person name="Baltrus D.A."/>
            <person name="Berge O."/>
            <person name="Morris C."/>
        </authorList>
    </citation>
    <scope>NUCLEOTIDE SEQUENCE [LARGE SCALE GENOMIC DNA]</scope>
    <source>
        <strain evidence="7 8">CEB003</strain>
    </source>
</reference>
<dbReference type="GO" id="GO:0006508">
    <property type="term" value="P:proteolysis"/>
    <property type="evidence" value="ECO:0007669"/>
    <property type="project" value="UniProtKB-KW"/>
</dbReference>
<dbReference type="PANTHER" id="PTHR33507">
    <property type="entry name" value="INNER MEMBRANE PROTEIN YBBJ"/>
    <property type="match status" value="1"/>
</dbReference>
<comment type="subcellular location">
    <subcellularLocation>
        <location evidence="1">Membrane</location>
        <topology evidence="1">Multi-pass membrane protein</topology>
    </subcellularLocation>
</comment>
<dbReference type="GO" id="GO:0008233">
    <property type="term" value="F:peptidase activity"/>
    <property type="evidence" value="ECO:0007669"/>
    <property type="project" value="UniProtKB-KW"/>
</dbReference>
<evidence type="ECO:0000256" key="4">
    <source>
        <dbReference type="ARBA" id="ARBA00023136"/>
    </source>
</evidence>
<dbReference type="Pfam" id="PF01957">
    <property type="entry name" value="NfeD"/>
    <property type="match status" value="1"/>
</dbReference>
<dbReference type="GO" id="GO:0005886">
    <property type="term" value="C:plasma membrane"/>
    <property type="evidence" value="ECO:0007669"/>
    <property type="project" value="TreeGrafter"/>
</dbReference>
<evidence type="ECO:0000259" key="6">
    <source>
        <dbReference type="Pfam" id="PF01957"/>
    </source>
</evidence>
<name>A0A085URX9_PSESX</name>
<feature type="transmembrane region" description="Helical" evidence="5">
    <location>
        <begin position="54"/>
        <end position="73"/>
    </location>
</feature>
<accession>A0A085URX9</accession>
<feature type="transmembrane region" description="Helical" evidence="5">
    <location>
        <begin position="21"/>
        <end position="48"/>
    </location>
</feature>
<dbReference type="AlphaFoldDB" id="A0A085URX9"/>
<feature type="domain" description="NfeD-like C-terminal" evidence="6">
    <location>
        <begin position="93"/>
        <end position="146"/>
    </location>
</feature>
<dbReference type="RefSeq" id="WP_020293301.1">
    <property type="nucleotide sequence ID" value="NZ_JPQT01000141.1"/>
</dbReference>
<keyword evidence="2 5" id="KW-0812">Transmembrane</keyword>
<sequence length="148" mass="16429">MWEFLQNLSFWDWLGLGTVLLILEVFGAGGYLLWIGVAAAAVGILTFVFPHMPWTVQFLLFAVLSVLTAVYWWRRQRSVFRPSDQPGLNMRGQELIGRTFMVHDAIIDGRGKIKVGDGVWIVTGPDTAAGSQVRVIGQDGAILRVEAI</sequence>
<proteinExistence type="predicted"/>
<dbReference type="InterPro" id="IPR002810">
    <property type="entry name" value="NfeD-like_C"/>
</dbReference>
<dbReference type="PANTHER" id="PTHR33507:SF3">
    <property type="entry name" value="INNER MEMBRANE PROTEIN YBBJ"/>
    <property type="match status" value="1"/>
</dbReference>
<dbReference type="PATRIC" id="fig|317.174.peg.5389"/>
<evidence type="ECO:0000313" key="8">
    <source>
        <dbReference type="Proteomes" id="UP000028643"/>
    </source>
</evidence>
<evidence type="ECO:0000256" key="3">
    <source>
        <dbReference type="ARBA" id="ARBA00022989"/>
    </source>
</evidence>
<evidence type="ECO:0000256" key="2">
    <source>
        <dbReference type="ARBA" id="ARBA00022692"/>
    </source>
</evidence>
<evidence type="ECO:0000313" key="7">
    <source>
        <dbReference type="EMBL" id="KFE45942.1"/>
    </source>
</evidence>
<evidence type="ECO:0000256" key="1">
    <source>
        <dbReference type="ARBA" id="ARBA00004141"/>
    </source>
</evidence>
<dbReference type="EMBL" id="JPQT01000141">
    <property type="protein sequence ID" value="KFE45942.1"/>
    <property type="molecule type" value="Genomic_DNA"/>
</dbReference>
<evidence type="ECO:0000256" key="5">
    <source>
        <dbReference type="SAM" id="Phobius"/>
    </source>
</evidence>
<dbReference type="InterPro" id="IPR012340">
    <property type="entry name" value="NA-bd_OB-fold"/>
</dbReference>
<protein>
    <submittedName>
        <fullName evidence="7">Membrane protein implicated in regulation of membrane protease activity</fullName>
    </submittedName>
</protein>
<organism evidence="7 8">
    <name type="scientific">Pseudomonas syringae</name>
    <dbReference type="NCBI Taxonomy" id="317"/>
    <lineage>
        <taxon>Bacteria</taxon>
        <taxon>Pseudomonadati</taxon>
        <taxon>Pseudomonadota</taxon>
        <taxon>Gammaproteobacteria</taxon>
        <taxon>Pseudomonadales</taxon>
        <taxon>Pseudomonadaceae</taxon>
        <taxon>Pseudomonas</taxon>
    </lineage>
</organism>
<dbReference type="Proteomes" id="UP000028643">
    <property type="component" value="Unassembled WGS sequence"/>
</dbReference>
<dbReference type="InterPro" id="IPR052165">
    <property type="entry name" value="Membrane_assoc_protease"/>
</dbReference>
<keyword evidence="3 5" id="KW-1133">Transmembrane helix</keyword>
<keyword evidence="4 5" id="KW-0472">Membrane</keyword>
<gene>
    <name evidence="7" type="ORF">IV02_26380</name>
</gene>
<keyword evidence="7" id="KW-0645">Protease</keyword>
<comment type="caution">
    <text evidence="7">The sequence shown here is derived from an EMBL/GenBank/DDBJ whole genome shotgun (WGS) entry which is preliminary data.</text>
</comment>
<keyword evidence="7" id="KW-0378">Hydrolase</keyword>
<dbReference type="Gene3D" id="2.40.50.140">
    <property type="entry name" value="Nucleic acid-binding proteins"/>
    <property type="match status" value="1"/>
</dbReference>